<dbReference type="AlphaFoldDB" id="A0A0F9IH21"/>
<dbReference type="GO" id="GO:0032259">
    <property type="term" value="P:methylation"/>
    <property type="evidence" value="ECO:0007669"/>
    <property type="project" value="UniProtKB-KW"/>
</dbReference>
<dbReference type="SUPFAM" id="SSF53335">
    <property type="entry name" value="S-adenosyl-L-methionine-dependent methyltransferases"/>
    <property type="match status" value="1"/>
</dbReference>
<dbReference type="PANTHER" id="PTHR46098:SF1">
    <property type="entry name" value="TRNA (CYTOSINE(38)-C(5))-METHYLTRANSFERASE"/>
    <property type="match status" value="1"/>
</dbReference>
<dbReference type="EMBL" id="LAZR01012428">
    <property type="protein sequence ID" value="KKM26881.1"/>
    <property type="molecule type" value="Genomic_DNA"/>
</dbReference>
<feature type="region of interest" description="Disordered" evidence="4">
    <location>
        <begin position="241"/>
        <end position="272"/>
    </location>
</feature>
<gene>
    <name evidence="5" type="ORF">LCGC14_1580270</name>
</gene>
<evidence type="ECO:0008006" key="6">
    <source>
        <dbReference type="Google" id="ProtNLM"/>
    </source>
</evidence>
<feature type="compositionally biased region" description="Basic and acidic residues" evidence="4">
    <location>
        <begin position="242"/>
        <end position="253"/>
    </location>
</feature>
<dbReference type="Gene3D" id="3.40.50.150">
    <property type="entry name" value="Vaccinia Virus protein VP39"/>
    <property type="match status" value="1"/>
</dbReference>
<dbReference type="InterPro" id="IPR029063">
    <property type="entry name" value="SAM-dependent_MTases_sf"/>
</dbReference>
<protein>
    <recommendedName>
        <fullName evidence="6">DNA (cytosine-5-)-methyltransferase</fullName>
    </recommendedName>
</protein>
<dbReference type="PRINTS" id="PR00105">
    <property type="entry name" value="C5METTRFRASE"/>
</dbReference>
<dbReference type="GO" id="GO:0008168">
    <property type="term" value="F:methyltransferase activity"/>
    <property type="evidence" value="ECO:0007669"/>
    <property type="project" value="UniProtKB-KW"/>
</dbReference>
<dbReference type="InterPro" id="IPR050750">
    <property type="entry name" value="C5-MTase"/>
</dbReference>
<keyword evidence="1" id="KW-0489">Methyltransferase</keyword>
<organism evidence="5">
    <name type="scientific">marine sediment metagenome</name>
    <dbReference type="NCBI Taxonomy" id="412755"/>
    <lineage>
        <taxon>unclassified sequences</taxon>
        <taxon>metagenomes</taxon>
        <taxon>ecological metagenomes</taxon>
    </lineage>
</organism>
<dbReference type="Pfam" id="PF00145">
    <property type="entry name" value="DNA_methylase"/>
    <property type="match status" value="3"/>
</dbReference>
<dbReference type="InterPro" id="IPR001525">
    <property type="entry name" value="C5_MeTfrase"/>
</dbReference>
<proteinExistence type="predicted"/>
<dbReference type="PANTHER" id="PTHR46098">
    <property type="entry name" value="TRNA (CYTOSINE(38)-C(5))-METHYLTRANSFERASE"/>
    <property type="match status" value="1"/>
</dbReference>
<accession>A0A0F9IH21</accession>
<evidence type="ECO:0000256" key="3">
    <source>
        <dbReference type="ARBA" id="ARBA00022691"/>
    </source>
</evidence>
<dbReference type="PROSITE" id="PS51679">
    <property type="entry name" value="SAM_MT_C5"/>
    <property type="match status" value="1"/>
</dbReference>
<sequence length="343" mass="38083">MDLTHISLFAGIGGIDLAAEWAGFKTVCFVEIDPYCQKVLNKHWPDTPTIGDIRDATKERIKEIIANNNSGRGNGNESSADINGLRQRERGLGQTPTNKPLPSITLITGGFPCQPVSVAGKRRGKEDDRWLWPEMLRVISEIRPTWVIAENVFGLTGMVEFDRNLEVDNKEYTEEEMAEAYLSVGEIRERTGRGSLDEILESLEAEGYEVQPIILPACAVNAPHRRDRVFIVAYAKYARSGTSRDGDFRDESQANKGQTRQSQHRVGGQSQDVADTAEFRCTLGERWGTGKCIPQSSKSSGSSWWAVEPELGRVAHGIPSRVDRLRCLGNAVVPQQIYPILKA</sequence>
<comment type="caution">
    <text evidence="5">The sequence shown here is derived from an EMBL/GenBank/DDBJ whole genome shotgun (WGS) entry which is preliminary data.</text>
</comment>
<name>A0A0F9IH21_9ZZZZ</name>
<keyword evidence="2" id="KW-0808">Transferase</keyword>
<dbReference type="NCBIfam" id="TIGR00675">
    <property type="entry name" value="dcm"/>
    <property type="match status" value="1"/>
</dbReference>
<evidence type="ECO:0000256" key="4">
    <source>
        <dbReference type="SAM" id="MobiDB-lite"/>
    </source>
</evidence>
<reference evidence="5" key="1">
    <citation type="journal article" date="2015" name="Nature">
        <title>Complex archaea that bridge the gap between prokaryotes and eukaryotes.</title>
        <authorList>
            <person name="Spang A."/>
            <person name="Saw J.H."/>
            <person name="Jorgensen S.L."/>
            <person name="Zaremba-Niedzwiedzka K."/>
            <person name="Martijn J."/>
            <person name="Lind A.E."/>
            <person name="van Eijk R."/>
            <person name="Schleper C."/>
            <person name="Guy L."/>
            <person name="Ettema T.J."/>
        </authorList>
    </citation>
    <scope>NUCLEOTIDE SEQUENCE</scope>
</reference>
<evidence type="ECO:0000313" key="5">
    <source>
        <dbReference type="EMBL" id="KKM26881.1"/>
    </source>
</evidence>
<evidence type="ECO:0000256" key="2">
    <source>
        <dbReference type="ARBA" id="ARBA00022679"/>
    </source>
</evidence>
<feature type="non-terminal residue" evidence="5">
    <location>
        <position position="343"/>
    </location>
</feature>
<evidence type="ECO:0000256" key="1">
    <source>
        <dbReference type="ARBA" id="ARBA00022603"/>
    </source>
</evidence>
<keyword evidence="3" id="KW-0949">S-adenosyl-L-methionine</keyword>